<keyword evidence="8" id="KW-1185">Reference proteome</keyword>
<dbReference type="GO" id="GO:0005763">
    <property type="term" value="C:mitochondrial small ribosomal subunit"/>
    <property type="evidence" value="ECO:0007669"/>
    <property type="project" value="UniProtKB-UniRule"/>
</dbReference>
<organism evidence="8">
    <name type="scientific">Grosmannia clavigera (strain kw1407 / UAMH 11150)</name>
    <name type="common">Blue stain fungus</name>
    <name type="synonym">Graphiocladiella clavigera</name>
    <dbReference type="NCBI Taxonomy" id="655863"/>
    <lineage>
        <taxon>Eukaryota</taxon>
        <taxon>Fungi</taxon>
        <taxon>Dikarya</taxon>
        <taxon>Ascomycota</taxon>
        <taxon>Pezizomycotina</taxon>
        <taxon>Sordariomycetes</taxon>
        <taxon>Sordariomycetidae</taxon>
        <taxon>Ophiostomatales</taxon>
        <taxon>Ophiostomataceae</taxon>
        <taxon>Leptographium</taxon>
    </lineage>
</organism>
<dbReference type="OrthoDB" id="5542239at2759"/>
<evidence type="ECO:0000313" key="7">
    <source>
        <dbReference type="EMBL" id="EFX06654.1"/>
    </source>
</evidence>
<dbReference type="PANTHER" id="PTHR37799">
    <property type="entry name" value="37S RIBOSOMAL PROTEIN S25, MITOCHONDRIAL"/>
    <property type="match status" value="1"/>
</dbReference>
<comment type="similarity">
    <text evidence="2">Belongs to the mitochondrion-specific ribosomal protein mS23 family.</text>
</comment>
<evidence type="ECO:0000256" key="5">
    <source>
        <dbReference type="ARBA" id="ARBA00023274"/>
    </source>
</evidence>
<dbReference type="CDD" id="cd23701">
    <property type="entry name" value="At1g26750"/>
    <property type="match status" value="1"/>
</dbReference>
<keyword evidence="3 6" id="KW-0689">Ribosomal protein</keyword>
<dbReference type="PIRSF" id="PIRSF029764">
    <property type="entry name" value="RSM25"/>
    <property type="match status" value="1"/>
</dbReference>
<dbReference type="EMBL" id="GL629729">
    <property type="protein sequence ID" value="EFX06654.1"/>
    <property type="molecule type" value="Genomic_DNA"/>
</dbReference>
<keyword evidence="5 6" id="KW-0687">Ribonucleoprotein</keyword>
<evidence type="ECO:0000256" key="2">
    <source>
        <dbReference type="ARBA" id="ARBA00009864"/>
    </source>
</evidence>
<dbReference type="STRING" id="655863.F0X6V0"/>
<evidence type="ECO:0000256" key="1">
    <source>
        <dbReference type="ARBA" id="ARBA00004173"/>
    </source>
</evidence>
<dbReference type="PANTHER" id="PTHR37799:SF1">
    <property type="entry name" value="SMALL RIBOSOMAL SUBUNIT PROTEIN MS23"/>
    <property type="match status" value="1"/>
</dbReference>
<dbReference type="Proteomes" id="UP000007796">
    <property type="component" value="Unassembled WGS sequence"/>
</dbReference>
<dbReference type="FunCoup" id="F0X6V0">
    <property type="interactions" value="100"/>
</dbReference>
<sequence length="240" mass="27585">MGRQFRAARVAQTVRKGLGIPLTPRLRDTAPPWLHVVETIPPAEILTRTIPVAHHAPDPHMRKPRRTYRPQRIVYEEDELRQTFFRDHPWELARPRVVVEMDGKDARLYDWSRGLVQPGLPLGGECVVQRQLWMMHNAGMTKEQAYDAARREFYALRHQEEVERRVAQEEARMVGAYFGKSALQFGMDLEDNTYERWKTWAAGETAKIEAERSRAYVTFGTEAAEDADAAEGDASAKQAE</sequence>
<dbReference type="GeneID" id="25980467"/>
<dbReference type="InterPro" id="IPR016939">
    <property type="entry name" value="Ribosomal_mS23_fun"/>
</dbReference>
<evidence type="ECO:0000313" key="8">
    <source>
        <dbReference type="Proteomes" id="UP000007796"/>
    </source>
</evidence>
<dbReference type="RefSeq" id="XP_014176136.1">
    <property type="nucleotide sequence ID" value="XM_014320661.1"/>
</dbReference>
<name>F0X6V0_GROCL</name>
<evidence type="ECO:0000256" key="3">
    <source>
        <dbReference type="ARBA" id="ARBA00022980"/>
    </source>
</evidence>
<dbReference type="InParanoid" id="F0X6V0"/>
<protein>
    <recommendedName>
        <fullName evidence="6">37S ribosomal protein S25, mitochondrial</fullName>
    </recommendedName>
</protein>
<comment type="subunit">
    <text evidence="6">Component of the mitochondrial small ribosomal subunit.</text>
</comment>
<evidence type="ECO:0000256" key="6">
    <source>
        <dbReference type="PIRNR" id="PIRNR029764"/>
    </source>
</evidence>
<reference evidence="7 8" key="1">
    <citation type="journal article" date="2011" name="Proc. Natl. Acad. Sci. U.S.A.">
        <title>Genome and transcriptome analyses of the mountain pine beetle-fungal symbiont Grosmannia clavigera, a lodgepole pine pathogen.</title>
        <authorList>
            <person name="DiGuistini S."/>
            <person name="Wang Y."/>
            <person name="Liao N.Y."/>
            <person name="Taylor G."/>
            <person name="Tanguay P."/>
            <person name="Feau N."/>
            <person name="Henrissat B."/>
            <person name="Chan S.K."/>
            <person name="Hesse-Orce U."/>
            <person name="Alamouti S.M."/>
            <person name="Tsui C.K.M."/>
            <person name="Docking R.T."/>
            <person name="Levasseur A."/>
            <person name="Haridas S."/>
            <person name="Robertson G."/>
            <person name="Birol I."/>
            <person name="Holt R.A."/>
            <person name="Marra M.A."/>
            <person name="Hamelin R.C."/>
            <person name="Hirst M."/>
            <person name="Jones S.J.M."/>
            <person name="Bohlmann J."/>
            <person name="Breuil C."/>
        </authorList>
    </citation>
    <scope>NUCLEOTIDE SEQUENCE [LARGE SCALE GENOMIC DNA]</scope>
    <source>
        <strain evidence="8">kw1407 / UAMH 11150</strain>
    </source>
</reference>
<dbReference type="AlphaFoldDB" id="F0X6V0"/>
<dbReference type="GO" id="GO:0003735">
    <property type="term" value="F:structural constituent of ribosome"/>
    <property type="evidence" value="ECO:0007669"/>
    <property type="project" value="UniProtKB-UniRule"/>
</dbReference>
<comment type="subcellular location">
    <subcellularLocation>
        <location evidence="1 6">Mitochondrion</location>
    </subcellularLocation>
</comment>
<dbReference type="Pfam" id="PF13741">
    <property type="entry name" value="MRP-S25"/>
    <property type="match status" value="1"/>
</dbReference>
<gene>
    <name evidence="7" type="ORF">CMQ_6975</name>
</gene>
<keyword evidence="4 6" id="KW-0496">Mitochondrion</keyword>
<dbReference type="eggNOG" id="ENOG502RZQQ">
    <property type="taxonomic scope" value="Eukaryota"/>
</dbReference>
<proteinExistence type="inferred from homology"/>
<evidence type="ECO:0000256" key="4">
    <source>
        <dbReference type="ARBA" id="ARBA00023128"/>
    </source>
</evidence>
<accession>F0X6V0</accession>
<dbReference type="InterPro" id="IPR059242">
    <property type="entry name" value="mS23_dom"/>
</dbReference>
<dbReference type="HOGENOM" id="CLU_081350_0_0_1"/>